<accession>A0A8J3APX8</accession>
<dbReference type="AlphaFoldDB" id="A0A8J3APX8"/>
<reference evidence="2" key="2">
    <citation type="submission" date="2020-09" db="EMBL/GenBank/DDBJ databases">
        <authorList>
            <person name="Sun Q."/>
            <person name="Sedlacek I."/>
        </authorList>
    </citation>
    <scope>NUCLEOTIDE SEQUENCE</scope>
    <source>
        <strain evidence="2">CCM 8606</strain>
    </source>
</reference>
<evidence type="ECO:0000313" key="2">
    <source>
        <dbReference type="EMBL" id="GGI14732.1"/>
    </source>
</evidence>
<dbReference type="Proteomes" id="UP000619536">
    <property type="component" value="Unassembled WGS sequence"/>
</dbReference>
<evidence type="ECO:0000256" key="1">
    <source>
        <dbReference type="SAM" id="MobiDB-lite"/>
    </source>
</evidence>
<feature type="compositionally biased region" description="Basic and acidic residues" evidence="1">
    <location>
        <begin position="164"/>
        <end position="194"/>
    </location>
</feature>
<evidence type="ECO:0000313" key="3">
    <source>
        <dbReference type="Proteomes" id="UP000619536"/>
    </source>
</evidence>
<organism evidence="2 3">
    <name type="scientific">Galliscardovia ingluviei</name>
    <dbReference type="NCBI Taxonomy" id="1769422"/>
    <lineage>
        <taxon>Bacteria</taxon>
        <taxon>Bacillati</taxon>
        <taxon>Actinomycetota</taxon>
        <taxon>Actinomycetes</taxon>
        <taxon>Bifidobacteriales</taxon>
        <taxon>Bifidobacteriaceae</taxon>
        <taxon>Galliscardovia</taxon>
    </lineage>
</organism>
<sequence length="216" mass="24510">MASLFDDIEFFDDLHEFDDHAIWLAEVAARDEGYPSLFSAAQHCALDKVDPSSLTRIARIPVASRMAIALCYWYNCKLHEVPQYLRGGYLTDDGNILVAAGYGYDVIDKDMLGNGDGVATRMFEERYDYLLRAIDEQGAKVTDSIKVDNVFTFVHVLKEQRTAYERAHQPAPERDDTTRGEVDRSMQEEQEPHHTQPAAVSEPVLPDLMHPYGRAR</sequence>
<comment type="caution">
    <text evidence="2">The sequence shown here is derived from an EMBL/GenBank/DDBJ whole genome shotgun (WGS) entry which is preliminary data.</text>
</comment>
<gene>
    <name evidence="2" type="ORF">GCM10007377_12390</name>
</gene>
<keyword evidence="3" id="KW-1185">Reference proteome</keyword>
<dbReference type="RefSeq" id="WP_188355407.1">
    <property type="nucleotide sequence ID" value="NZ_BMDH01000003.1"/>
</dbReference>
<reference evidence="2" key="1">
    <citation type="journal article" date="2014" name="Int. J. Syst. Evol. Microbiol.">
        <title>Complete genome sequence of Corynebacterium casei LMG S-19264T (=DSM 44701T), isolated from a smear-ripened cheese.</title>
        <authorList>
            <consortium name="US DOE Joint Genome Institute (JGI-PGF)"/>
            <person name="Walter F."/>
            <person name="Albersmeier A."/>
            <person name="Kalinowski J."/>
            <person name="Ruckert C."/>
        </authorList>
    </citation>
    <scope>NUCLEOTIDE SEQUENCE</scope>
    <source>
        <strain evidence="2">CCM 8606</strain>
    </source>
</reference>
<proteinExistence type="predicted"/>
<feature type="region of interest" description="Disordered" evidence="1">
    <location>
        <begin position="164"/>
        <end position="216"/>
    </location>
</feature>
<dbReference type="EMBL" id="BMDH01000003">
    <property type="protein sequence ID" value="GGI14732.1"/>
    <property type="molecule type" value="Genomic_DNA"/>
</dbReference>
<protein>
    <submittedName>
        <fullName evidence="2">Uncharacterized protein</fullName>
    </submittedName>
</protein>
<name>A0A8J3APX8_9BIFI</name>